<gene>
    <name evidence="1" type="ORF">PBIL07802_LOCUS14012</name>
</gene>
<dbReference type="EMBL" id="HBIB01021580">
    <property type="protein sequence ID" value="CAE0251787.1"/>
    <property type="molecule type" value="Transcribed_RNA"/>
</dbReference>
<evidence type="ECO:0000313" key="1">
    <source>
        <dbReference type="EMBL" id="CAE0251787.1"/>
    </source>
</evidence>
<accession>A0A7S3DAP9</accession>
<name>A0A7S3DAP9_9EUKA</name>
<dbReference type="Gene3D" id="4.10.470.20">
    <property type="match status" value="1"/>
</dbReference>
<sequence>MEEAPPLFGGVGCEVPNAKKLYLFIYTQSKVWTVPFVWNRDAPLPTLCRIEMQIVAVRSVIVTVVMKNRQAEMDANDLVDGRCDTQCDVKSCGYDEGGCPLSAQSLVGGRRRR</sequence>
<protein>
    <submittedName>
        <fullName evidence="1">Uncharacterized protein</fullName>
    </submittedName>
</protein>
<reference evidence="1" key="1">
    <citation type="submission" date="2021-01" db="EMBL/GenBank/DDBJ databases">
        <authorList>
            <person name="Corre E."/>
            <person name="Pelletier E."/>
            <person name="Niang G."/>
            <person name="Scheremetjew M."/>
            <person name="Finn R."/>
            <person name="Kale V."/>
            <person name="Holt S."/>
            <person name="Cochrane G."/>
            <person name="Meng A."/>
            <person name="Brown T."/>
            <person name="Cohen L."/>
        </authorList>
    </citation>
    <scope>NUCLEOTIDE SEQUENCE</scope>
    <source>
        <strain evidence="1">NIES-2562</strain>
    </source>
</reference>
<proteinExistence type="predicted"/>
<dbReference type="AlphaFoldDB" id="A0A7S3DAP9"/>
<organism evidence="1">
    <name type="scientific">Palpitomonas bilix</name>
    <dbReference type="NCBI Taxonomy" id="652834"/>
    <lineage>
        <taxon>Eukaryota</taxon>
        <taxon>Eukaryota incertae sedis</taxon>
    </lineage>
</organism>